<accession>A0A0P5EE67</accession>
<dbReference type="SUPFAM" id="SSF100895">
    <property type="entry name" value="Kazal-type serine protease inhibitors"/>
    <property type="match status" value="1"/>
</dbReference>
<dbReference type="PROSITE" id="PS51465">
    <property type="entry name" value="KAZAL_2"/>
    <property type="match status" value="1"/>
</dbReference>
<name>A0A0P5EE67_9CRUS</name>
<proteinExistence type="predicted"/>
<gene>
    <name evidence="1" type="ORF">APZ42_025773</name>
</gene>
<dbReference type="SMART" id="SM00280">
    <property type="entry name" value="KAZAL"/>
    <property type="match status" value="1"/>
</dbReference>
<protein>
    <submittedName>
        <fullName evidence="1">Putative Notch</fullName>
    </submittedName>
</protein>
<dbReference type="Proteomes" id="UP000076858">
    <property type="component" value="Unassembled WGS sequence"/>
</dbReference>
<dbReference type="InterPro" id="IPR002350">
    <property type="entry name" value="Kazal_dom"/>
</dbReference>
<evidence type="ECO:0000313" key="1">
    <source>
        <dbReference type="EMBL" id="KZS09959.1"/>
    </source>
</evidence>
<organism evidence="1 2">
    <name type="scientific">Daphnia magna</name>
    <dbReference type="NCBI Taxonomy" id="35525"/>
    <lineage>
        <taxon>Eukaryota</taxon>
        <taxon>Metazoa</taxon>
        <taxon>Ecdysozoa</taxon>
        <taxon>Arthropoda</taxon>
        <taxon>Crustacea</taxon>
        <taxon>Branchiopoda</taxon>
        <taxon>Diplostraca</taxon>
        <taxon>Cladocera</taxon>
        <taxon>Anomopoda</taxon>
        <taxon>Daphniidae</taxon>
        <taxon>Daphnia</taxon>
    </lineage>
</organism>
<keyword evidence="2" id="KW-1185">Reference proteome</keyword>
<dbReference type="Pfam" id="PF00050">
    <property type="entry name" value="Kazal_1"/>
    <property type="match status" value="1"/>
</dbReference>
<evidence type="ECO:0000313" key="2">
    <source>
        <dbReference type="Proteomes" id="UP000076858"/>
    </source>
</evidence>
<dbReference type="EMBL" id="LRGB01001937">
    <property type="protein sequence ID" value="KZS09959.1"/>
    <property type="molecule type" value="Genomic_DNA"/>
</dbReference>
<reference evidence="1 2" key="1">
    <citation type="submission" date="2016-03" db="EMBL/GenBank/DDBJ databases">
        <title>EvidentialGene: Evidence-directed Construction of Genes on Genomes.</title>
        <authorList>
            <person name="Gilbert D.G."/>
            <person name="Choi J.-H."/>
            <person name="Mockaitis K."/>
            <person name="Colbourne J."/>
            <person name="Pfrender M."/>
        </authorList>
    </citation>
    <scope>NUCLEOTIDE SEQUENCE [LARGE SCALE GENOMIC DNA]</scope>
    <source>
        <strain evidence="1 2">Xinb3</strain>
        <tissue evidence="1">Complete organism</tissue>
    </source>
</reference>
<sequence length="122" mass="13043">MHLIIPMKLVSTALHFTVVCCILINSWSGVQGVPQEVSKEIEPQCACSELWAPVCGTDGNTYANEGCLRVLTTKCGKIKSLISESYEGECKQANAAATGGILCSSVLIYVLFAKVAVNSFIQ</sequence>
<dbReference type="InterPro" id="IPR036058">
    <property type="entry name" value="Kazal_dom_sf"/>
</dbReference>
<dbReference type="Gene3D" id="3.30.60.30">
    <property type="match status" value="1"/>
</dbReference>
<dbReference type="AlphaFoldDB" id="A0A0P5EE67"/>
<comment type="caution">
    <text evidence="1">The sequence shown here is derived from an EMBL/GenBank/DDBJ whole genome shotgun (WGS) entry which is preliminary data.</text>
</comment>
<dbReference type="OrthoDB" id="6348153at2759"/>